<accession>X1JKC6</accession>
<reference evidence="3" key="1">
    <citation type="journal article" date="2014" name="Front. Microbiol.">
        <title>High frequency of phylogenetically diverse reductive dehalogenase-homologous genes in deep subseafloor sedimentary metagenomes.</title>
        <authorList>
            <person name="Kawai M."/>
            <person name="Futagami T."/>
            <person name="Toyoda A."/>
            <person name="Takaki Y."/>
            <person name="Nishi S."/>
            <person name="Hori S."/>
            <person name="Arai W."/>
            <person name="Tsubouchi T."/>
            <person name="Morono Y."/>
            <person name="Uchiyama I."/>
            <person name="Ito T."/>
            <person name="Fujiyama A."/>
            <person name="Inagaki F."/>
            <person name="Takami H."/>
        </authorList>
    </citation>
    <scope>NUCLEOTIDE SEQUENCE</scope>
    <source>
        <strain evidence="3">Expedition CK06-06</strain>
    </source>
</reference>
<dbReference type="GO" id="GO:0016757">
    <property type="term" value="F:glycosyltransferase activity"/>
    <property type="evidence" value="ECO:0007669"/>
    <property type="project" value="InterPro"/>
</dbReference>
<dbReference type="EMBL" id="BARU01039220">
    <property type="protein sequence ID" value="GAH78739.1"/>
    <property type="molecule type" value="Genomic_DNA"/>
</dbReference>
<dbReference type="Pfam" id="PF00534">
    <property type="entry name" value="Glycos_transf_1"/>
    <property type="match status" value="1"/>
</dbReference>
<comment type="caution">
    <text evidence="3">The sequence shown here is derived from an EMBL/GenBank/DDBJ whole genome shotgun (WGS) entry which is preliminary data.</text>
</comment>
<name>X1JKC6_9ZZZZ</name>
<dbReference type="AlphaFoldDB" id="X1JKC6"/>
<dbReference type="GO" id="GO:0009103">
    <property type="term" value="P:lipopolysaccharide biosynthetic process"/>
    <property type="evidence" value="ECO:0007669"/>
    <property type="project" value="TreeGrafter"/>
</dbReference>
<gene>
    <name evidence="3" type="ORF">S03H2_60820</name>
</gene>
<feature type="non-terminal residue" evidence="3">
    <location>
        <position position="1"/>
    </location>
</feature>
<evidence type="ECO:0000313" key="3">
    <source>
        <dbReference type="EMBL" id="GAH78739.1"/>
    </source>
</evidence>
<evidence type="ECO:0000256" key="1">
    <source>
        <dbReference type="ARBA" id="ARBA00022679"/>
    </source>
</evidence>
<dbReference type="Gene3D" id="3.40.50.2000">
    <property type="entry name" value="Glycogen Phosphorylase B"/>
    <property type="match status" value="1"/>
</dbReference>
<protein>
    <recommendedName>
        <fullName evidence="2">Glycosyl transferase family 1 domain-containing protein</fullName>
    </recommendedName>
</protein>
<evidence type="ECO:0000259" key="2">
    <source>
        <dbReference type="Pfam" id="PF00534"/>
    </source>
</evidence>
<organism evidence="3">
    <name type="scientific">marine sediment metagenome</name>
    <dbReference type="NCBI Taxonomy" id="412755"/>
    <lineage>
        <taxon>unclassified sequences</taxon>
        <taxon>metagenomes</taxon>
        <taxon>ecological metagenomes</taxon>
    </lineage>
</organism>
<keyword evidence="1" id="KW-0808">Transferase</keyword>
<dbReference type="SUPFAM" id="SSF53756">
    <property type="entry name" value="UDP-Glycosyltransferase/glycogen phosphorylase"/>
    <property type="match status" value="1"/>
</dbReference>
<feature type="domain" description="Glycosyl transferase family 1" evidence="2">
    <location>
        <begin position="90"/>
        <end position="241"/>
    </location>
</feature>
<feature type="non-terminal residue" evidence="3">
    <location>
        <position position="241"/>
    </location>
</feature>
<dbReference type="Gene3D" id="3.40.50.11090">
    <property type="match status" value="1"/>
</dbReference>
<dbReference type="InterPro" id="IPR001296">
    <property type="entry name" value="Glyco_trans_1"/>
</dbReference>
<proteinExistence type="predicted"/>
<dbReference type="PANTHER" id="PTHR46401">
    <property type="entry name" value="GLYCOSYLTRANSFERASE WBBK-RELATED"/>
    <property type="match status" value="1"/>
</dbReference>
<dbReference type="CDD" id="cd03801">
    <property type="entry name" value="GT4_PimA-like"/>
    <property type="match status" value="1"/>
</dbReference>
<sequence>PDADIVVATWWATAYYVSRYSKSKGEKFYFIQHYEIWGGPEEKVTNTYKLGLHNFVHSTWLKNILQDKVGAKIEAVIPHAPDREQFYPEDMERNNDTIRVLIPYRRAKWKGIEDGIKAFEIAREKYPDIQLVMFGPLRGEDIPKYVEFHQRPSNDRLRKIYNSCDIFLFPSHCEGFGTPPMEAMTCKCAVVATAVGGIPDYTIPGETALLSPPRSPQLLAENLIKLIEDRELLRRISEAGY</sequence>
<dbReference type="PANTHER" id="PTHR46401:SF2">
    <property type="entry name" value="GLYCOSYLTRANSFERASE WBBK-RELATED"/>
    <property type="match status" value="1"/>
</dbReference>